<dbReference type="NCBIfam" id="TIGR01766">
    <property type="entry name" value="IS200/IS605 family accessory protein TnpB-like domain"/>
    <property type="match status" value="1"/>
</dbReference>
<feature type="domain" description="Probable transposase IS891/IS1136/IS1341" evidence="6">
    <location>
        <begin position="189"/>
        <end position="288"/>
    </location>
</feature>
<keyword evidence="3" id="KW-0815">Transposition</keyword>
<name>A0AAE3IC95_9EURY</name>
<proteinExistence type="inferred from homology"/>
<evidence type="ECO:0000313" key="8">
    <source>
        <dbReference type="EMBL" id="MCU4718101.1"/>
    </source>
</evidence>
<reference evidence="9" key="1">
    <citation type="submission" date="2023-02" db="EMBL/GenBank/DDBJ databases">
        <title>Enrichment on poylsaccharides allowed isolation of novel metabolic and taxonomic groups of Haloarchaea.</title>
        <authorList>
            <person name="Sorokin D.Y."/>
            <person name="Elcheninov A.G."/>
            <person name="Khizhniak T.V."/>
            <person name="Kolganova T.V."/>
            <person name="Kublanov I.V."/>
        </authorList>
    </citation>
    <scope>NUCLEOTIDE SEQUENCE</scope>
    <source>
        <strain evidence="8 10">HArc-curdl5-1</strain>
        <strain evidence="9">HArc-curdl7</strain>
    </source>
</reference>
<evidence type="ECO:0000256" key="2">
    <source>
        <dbReference type="ARBA" id="ARBA00011044"/>
    </source>
</evidence>
<keyword evidence="5" id="KW-0233">DNA recombination</keyword>
<dbReference type="InterPro" id="IPR051399">
    <property type="entry name" value="RNA-guided_DNA_endo/Transpos"/>
</dbReference>
<dbReference type="InterPro" id="IPR001959">
    <property type="entry name" value="Transposase"/>
</dbReference>
<keyword evidence="4" id="KW-0238">DNA-binding</keyword>
<evidence type="ECO:0000313" key="11">
    <source>
        <dbReference type="Proteomes" id="UP001209746"/>
    </source>
</evidence>
<evidence type="ECO:0000256" key="4">
    <source>
        <dbReference type="ARBA" id="ARBA00023125"/>
    </source>
</evidence>
<comment type="similarity">
    <text evidence="2">In the N-terminal section; belongs to the transposase 2 family.</text>
</comment>
<dbReference type="PANTHER" id="PTHR30405:SF26">
    <property type="entry name" value="TRANSPOSASE, PROBABLY IS605-TNPB FAMILY"/>
    <property type="match status" value="1"/>
</dbReference>
<dbReference type="RefSeq" id="WP_315908859.1">
    <property type="nucleotide sequence ID" value="NZ_JAOPKC010000007.1"/>
</dbReference>
<sequence>MADDEYLRRTAITRPILTDEQQELLDATIGEWKTACNISSRIGWDHGETRKTYLQDLTYDDVREETHLGSQHVILATHQAAAALSGVEEIEDLDEDYKTSRPTFTSNTVKYDTRTMTLFDDSSVSLTTVDGRIRCGLNLPDEKDGYQHAYLEDDDWEMTESTLSKRDGEYYLHLGFRKDKPAKQVAVQDDDEDRTVLGVDLGIVNIATTSTAYFASGRELRHQHREFERIRGELQQTGTQSAHRTMQQMNGRESRYVRDQLHQVANRILQEALDHDCEYIAFENLKHIRERAPPIKEFHQWAHRQLVDLVEYKAEAEGICVEFVSPRNTSRRCPECGHTSEGNRVRQAEFECESCGATQNADYVGAKNVGWRFVRRGLQSSRRTGDSQLALKSGTVTPNRGFVPSD</sequence>
<comment type="caution">
    <text evidence="9">The sequence shown here is derived from an EMBL/GenBank/DDBJ whole genome shotgun (WGS) entry which is preliminary data.</text>
</comment>
<dbReference type="Proteomes" id="UP001208186">
    <property type="component" value="Unassembled WGS sequence"/>
</dbReference>
<dbReference type="Proteomes" id="UP001209746">
    <property type="component" value="Unassembled WGS sequence"/>
</dbReference>
<organism evidence="9 11">
    <name type="scientific">Halapricum hydrolyticum</name>
    <dbReference type="NCBI Taxonomy" id="2979991"/>
    <lineage>
        <taxon>Archaea</taxon>
        <taxon>Methanobacteriati</taxon>
        <taxon>Methanobacteriota</taxon>
        <taxon>Stenosarchaea group</taxon>
        <taxon>Halobacteria</taxon>
        <taxon>Halobacteriales</taxon>
        <taxon>Haloarculaceae</taxon>
        <taxon>Halapricum</taxon>
    </lineage>
</organism>
<dbReference type="EMBL" id="JAOPKD010000009">
    <property type="protein sequence ID" value="MCU4727391.1"/>
    <property type="molecule type" value="Genomic_DNA"/>
</dbReference>
<accession>A0AAE3IC95</accession>
<comment type="similarity">
    <text evidence="1">In the C-terminal section; belongs to the transposase 35 family.</text>
</comment>
<evidence type="ECO:0000256" key="3">
    <source>
        <dbReference type="ARBA" id="ARBA00022578"/>
    </source>
</evidence>
<gene>
    <name evidence="9" type="ORF">OB914_10475</name>
    <name evidence="8" type="ORF">OB916_08485</name>
</gene>
<evidence type="ECO:0000256" key="1">
    <source>
        <dbReference type="ARBA" id="ARBA00008761"/>
    </source>
</evidence>
<evidence type="ECO:0000313" key="10">
    <source>
        <dbReference type="Proteomes" id="UP001208186"/>
    </source>
</evidence>
<dbReference type="AlphaFoldDB" id="A0AAE3IC95"/>
<feature type="domain" description="Cas12f1-like TNB" evidence="7">
    <location>
        <begin position="303"/>
        <end position="369"/>
    </location>
</feature>
<evidence type="ECO:0000313" key="9">
    <source>
        <dbReference type="EMBL" id="MCU4727391.1"/>
    </source>
</evidence>
<dbReference type="NCBIfam" id="NF040570">
    <property type="entry name" value="guided_TnpB"/>
    <property type="match status" value="1"/>
</dbReference>
<protein>
    <submittedName>
        <fullName evidence="9">Transposase</fullName>
    </submittedName>
</protein>
<dbReference type="GO" id="GO:0006310">
    <property type="term" value="P:DNA recombination"/>
    <property type="evidence" value="ECO:0007669"/>
    <property type="project" value="UniProtKB-KW"/>
</dbReference>
<dbReference type="Pfam" id="PF01385">
    <property type="entry name" value="OrfB_IS605"/>
    <property type="match status" value="1"/>
</dbReference>
<evidence type="ECO:0000259" key="6">
    <source>
        <dbReference type="Pfam" id="PF01385"/>
    </source>
</evidence>
<evidence type="ECO:0000259" key="7">
    <source>
        <dbReference type="Pfam" id="PF07282"/>
    </source>
</evidence>
<dbReference type="InterPro" id="IPR010095">
    <property type="entry name" value="Cas12f1-like_TNB"/>
</dbReference>
<dbReference type="GO" id="GO:0032196">
    <property type="term" value="P:transposition"/>
    <property type="evidence" value="ECO:0007669"/>
    <property type="project" value="UniProtKB-KW"/>
</dbReference>
<dbReference type="PANTHER" id="PTHR30405">
    <property type="entry name" value="TRANSPOSASE"/>
    <property type="match status" value="1"/>
</dbReference>
<dbReference type="Pfam" id="PF07282">
    <property type="entry name" value="Cas12f1-like_TNB"/>
    <property type="match status" value="1"/>
</dbReference>
<dbReference type="GO" id="GO:0003677">
    <property type="term" value="F:DNA binding"/>
    <property type="evidence" value="ECO:0007669"/>
    <property type="project" value="UniProtKB-KW"/>
</dbReference>
<evidence type="ECO:0000256" key="5">
    <source>
        <dbReference type="ARBA" id="ARBA00023172"/>
    </source>
</evidence>
<keyword evidence="10" id="KW-1185">Reference proteome</keyword>
<dbReference type="EMBL" id="JAOPKC010000007">
    <property type="protein sequence ID" value="MCU4718101.1"/>
    <property type="molecule type" value="Genomic_DNA"/>
</dbReference>